<dbReference type="Proteomes" id="UP000316988">
    <property type="component" value="Unassembled WGS sequence"/>
</dbReference>
<dbReference type="AlphaFoldDB" id="A0A554SBB0"/>
<gene>
    <name evidence="3" type="ORF">FNM00_08440</name>
</gene>
<dbReference type="InterPro" id="IPR052336">
    <property type="entry name" value="MlaD_Phospholipid_Transporter"/>
</dbReference>
<dbReference type="RefSeq" id="WP_143913002.1">
    <property type="nucleotide sequence ID" value="NZ_VLNT01000005.1"/>
</dbReference>
<feature type="domain" description="Mammalian cell entry C-terminal" evidence="2">
    <location>
        <begin position="118"/>
        <end position="302"/>
    </location>
</feature>
<dbReference type="OrthoDB" id="5241191at2"/>
<dbReference type="PANTHER" id="PTHR33371:SF18">
    <property type="entry name" value="MCE-FAMILY PROTEIN MCE3C"/>
    <property type="match status" value="1"/>
</dbReference>
<dbReference type="GO" id="GO:0005576">
    <property type="term" value="C:extracellular region"/>
    <property type="evidence" value="ECO:0007669"/>
    <property type="project" value="TreeGrafter"/>
</dbReference>
<dbReference type="InterPro" id="IPR003399">
    <property type="entry name" value="Mce/MlaD"/>
</dbReference>
<evidence type="ECO:0000313" key="3">
    <source>
        <dbReference type="EMBL" id="TSD63631.1"/>
    </source>
</evidence>
<protein>
    <submittedName>
        <fullName evidence="3">MCE family protein</fullName>
    </submittedName>
</protein>
<dbReference type="InterPro" id="IPR005693">
    <property type="entry name" value="Mce"/>
</dbReference>
<dbReference type="NCBIfam" id="TIGR00996">
    <property type="entry name" value="Mtu_fam_mce"/>
    <property type="match status" value="1"/>
</dbReference>
<dbReference type="InterPro" id="IPR024516">
    <property type="entry name" value="Mce_C"/>
</dbReference>
<dbReference type="Pfam" id="PF02470">
    <property type="entry name" value="MlaD"/>
    <property type="match status" value="1"/>
</dbReference>
<sequence>MKPFRERNHTVIGVFSFAVIAAILLAAFRADRLPIIGGGDTYTAEFAEIGSLDSGAEVRVAGVSVGKVGDIELDGDKVKVEFTLDEGTDLGDQARAEIRIRTLLGAQYLALVPDGEGDLEKGATIPVDRTVPPYDVVEAFSQLSTTTQELDVDQISEALTTLGDVSGQVPEEFQAALTGVSDLSRNLAARDEQINTLLQNIKKVTGVLNSRDEELVKLFEDADTLFSAVAARRDSIHALLVAATELSTELSTLVDETRDDLKPALTQLDAVTDMLHQHEASLDEALRLLPGFYRVYANALGTGPWFDVYLGNVPPNLGVADALRDALGGLGSGGEQ</sequence>
<dbReference type="Pfam" id="PF11887">
    <property type="entry name" value="Mce4_CUP1"/>
    <property type="match status" value="1"/>
</dbReference>
<keyword evidence="4" id="KW-1185">Reference proteome</keyword>
<evidence type="ECO:0000313" key="4">
    <source>
        <dbReference type="Proteomes" id="UP000316988"/>
    </source>
</evidence>
<dbReference type="PRINTS" id="PR01782">
    <property type="entry name" value="MCEVIRFACTOR"/>
</dbReference>
<organism evidence="3 4">
    <name type="scientific">Aeromicrobium piscarium</name>
    <dbReference type="NCBI Taxonomy" id="2590901"/>
    <lineage>
        <taxon>Bacteria</taxon>
        <taxon>Bacillati</taxon>
        <taxon>Actinomycetota</taxon>
        <taxon>Actinomycetes</taxon>
        <taxon>Propionibacteriales</taxon>
        <taxon>Nocardioidaceae</taxon>
        <taxon>Aeromicrobium</taxon>
    </lineage>
</organism>
<dbReference type="EMBL" id="VLNT01000005">
    <property type="protein sequence ID" value="TSD63631.1"/>
    <property type="molecule type" value="Genomic_DNA"/>
</dbReference>
<evidence type="ECO:0000259" key="1">
    <source>
        <dbReference type="Pfam" id="PF02470"/>
    </source>
</evidence>
<evidence type="ECO:0000259" key="2">
    <source>
        <dbReference type="Pfam" id="PF11887"/>
    </source>
</evidence>
<proteinExistence type="predicted"/>
<feature type="domain" description="Mce/MlaD" evidence="1">
    <location>
        <begin position="39"/>
        <end position="113"/>
    </location>
</feature>
<reference evidence="3 4" key="1">
    <citation type="submission" date="2019-07" db="EMBL/GenBank/DDBJ databases">
        <authorList>
            <person name="Zhao L.H."/>
        </authorList>
    </citation>
    <scope>NUCLEOTIDE SEQUENCE [LARGE SCALE GENOMIC DNA]</scope>
    <source>
        <strain evidence="3 4">Co35</strain>
    </source>
</reference>
<accession>A0A554SBB0</accession>
<comment type="caution">
    <text evidence="3">The sequence shown here is derived from an EMBL/GenBank/DDBJ whole genome shotgun (WGS) entry which is preliminary data.</text>
</comment>
<name>A0A554SBB0_9ACTN</name>
<dbReference type="PANTHER" id="PTHR33371">
    <property type="entry name" value="INTERMEMBRANE PHOSPHOLIPID TRANSPORT SYSTEM BINDING PROTEIN MLAD-RELATED"/>
    <property type="match status" value="1"/>
</dbReference>